<sequence length="146" mass="16669">MHVDVPITLVVIGTFCVLLAVLYVLRQLLVSRSLGSFECAVLRRGHVTRREGWQNGLMRFGIERLRWYRAFSLRVRPELTIDRREILDLERTEVDAVVEGMEPHVLIEMRMSTGRTHRLLVARSAAAGLLAWLEAAPAGFMRRGTD</sequence>
<dbReference type="OrthoDB" id="4793422at2"/>
<protein>
    <submittedName>
        <fullName evidence="2">Putative secreted protein</fullName>
    </submittedName>
</protein>
<dbReference type="InterPro" id="IPR019675">
    <property type="entry name" value="DUF2550"/>
</dbReference>
<accession>A0A1X6X6K6</accession>
<evidence type="ECO:0000313" key="3">
    <source>
        <dbReference type="Proteomes" id="UP000195981"/>
    </source>
</evidence>
<keyword evidence="1" id="KW-0812">Transmembrane</keyword>
<dbReference type="Proteomes" id="UP000195981">
    <property type="component" value="Unassembled WGS sequence"/>
</dbReference>
<feature type="transmembrane region" description="Helical" evidence="1">
    <location>
        <begin position="119"/>
        <end position="140"/>
    </location>
</feature>
<proteinExistence type="predicted"/>
<evidence type="ECO:0000256" key="1">
    <source>
        <dbReference type="SAM" id="Phobius"/>
    </source>
</evidence>
<keyword evidence="3" id="KW-1185">Reference proteome</keyword>
<gene>
    <name evidence="2" type="ORF">FM110_10620</name>
</gene>
<dbReference type="RefSeq" id="WP_087104737.1">
    <property type="nucleotide sequence ID" value="NZ_FWFG01000093.1"/>
</dbReference>
<dbReference type="EMBL" id="FWFG01000093">
    <property type="protein sequence ID" value="SLM93915.1"/>
    <property type="molecule type" value="Genomic_DNA"/>
</dbReference>
<evidence type="ECO:0000313" key="2">
    <source>
        <dbReference type="EMBL" id="SLM93915.1"/>
    </source>
</evidence>
<reference evidence="2 3" key="1">
    <citation type="submission" date="2017-02" db="EMBL/GenBank/DDBJ databases">
        <authorList>
            <person name="Peterson S.W."/>
        </authorList>
    </citation>
    <scope>NUCLEOTIDE SEQUENCE [LARGE SCALE GENOMIC DNA]</scope>
    <source>
        <strain evidence="2 3">CIP104813</strain>
    </source>
</reference>
<feature type="transmembrane region" description="Helical" evidence="1">
    <location>
        <begin position="6"/>
        <end position="25"/>
    </location>
</feature>
<name>A0A1X6X6K6_9MICO</name>
<keyword evidence="1" id="KW-1133">Transmembrane helix</keyword>
<keyword evidence="1" id="KW-0472">Membrane</keyword>
<dbReference type="Pfam" id="PF10739">
    <property type="entry name" value="DUF2550"/>
    <property type="match status" value="1"/>
</dbReference>
<organism evidence="2 3">
    <name type="scientific">Brachybacterium nesterenkovii</name>
    <dbReference type="NCBI Taxonomy" id="47847"/>
    <lineage>
        <taxon>Bacteria</taxon>
        <taxon>Bacillati</taxon>
        <taxon>Actinomycetota</taxon>
        <taxon>Actinomycetes</taxon>
        <taxon>Micrococcales</taxon>
        <taxon>Dermabacteraceae</taxon>
        <taxon>Brachybacterium</taxon>
    </lineage>
</organism>
<dbReference type="AlphaFoldDB" id="A0A1X6X6K6"/>